<evidence type="ECO:0000256" key="9">
    <source>
        <dbReference type="ARBA" id="ARBA00022741"/>
    </source>
</evidence>
<keyword evidence="18" id="KW-1185">Reference proteome</keyword>
<evidence type="ECO:0000256" key="6">
    <source>
        <dbReference type="ARBA" id="ARBA00012102"/>
    </source>
</evidence>
<dbReference type="Proteomes" id="UP000829194">
    <property type="component" value="Chromosome"/>
</dbReference>
<keyword evidence="10 16" id="KW-0418">Kinase</keyword>
<evidence type="ECO:0000256" key="10">
    <source>
        <dbReference type="ARBA" id="ARBA00022777"/>
    </source>
</evidence>
<dbReference type="InterPro" id="IPR043129">
    <property type="entry name" value="ATPase_NBD"/>
</dbReference>
<dbReference type="EC" id="2.7.1.33" evidence="6 16"/>
<feature type="active site" description="Proton acceptor" evidence="16">
    <location>
        <position position="108"/>
    </location>
</feature>
<keyword evidence="12 16" id="KW-0630">Potassium</keyword>
<keyword evidence="7 16" id="KW-0963">Cytoplasm</keyword>
<dbReference type="HAMAP" id="MF_01274">
    <property type="entry name" value="Pantothen_kinase_3"/>
    <property type="match status" value="1"/>
</dbReference>
<dbReference type="GO" id="GO:0004594">
    <property type="term" value="F:pantothenate kinase activity"/>
    <property type="evidence" value="ECO:0007669"/>
    <property type="project" value="UniProtKB-EC"/>
</dbReference>
<organism evidence="17 18">
    <name type="scientific">Lysobacter gummosus</name>
    <dbReference type="NCBI Taxonomy" id="262324"/>
    <lineage>
        <taxon>Bacteria</taxon>
        <taxon>Pseudomonadati</taxon>
        <taxon>Pseudomonadota</taxon>
        <taxon>Gammaproteobacteria</taxon>
        <taxon>Lysobacterales</taxon>
        <taxon>Lysobacteraceae</taxon>
        <taxon>Lysobacter</taxon>
    </lineage>
</organism>
<evidence type="ECO:0000256" key="11">
    <source>
        <dbReference type="ARBA" id="ARBA00022840"/>
    </source>
</evidence>
<comment type="subunit">
    <text evidence="5 16">Homodimer.</text>
</comment>
<evidence type="ECO:0000256" key="3">
    <source>
        <dbReference type="ARBA" id="ARBA00004496"/>
    </source>
</evidence>
<feature type="binding site" evidence="16">
    <location>
        <begin position="106"/>
        <end position="109"/>
    </location>
    <ligand>
        <name>substrate</name>
    </ligand>
</feature>
<dbReference type="CDD" id="cd24015">
    <property type="entry name" value="ASKHA_NBD_PanK-III"/>
    <property type="match status" value="1"/>
</dbReference>
<protein>
    <recommendedName>
        <fullName evidence="15 16">Type III pantothenate kinase</fullName>
        <ecNumber evidence="6 16">2.7.1.33</ecNumber>
    </recommendedName>
    <alternativeName>
        <fullName evidence="16">PanK-III</fullName>
    </alternativeName>
    <alternativeName>
        <fullName evidence="16">Pantothenic acid kinase</fullName>
    </alternativeName>
</protein>
<feature type="binding site" evidence="16">
    <location>
        <position position="181"/>
    </location>
    <ligand>
        <name>substrate</name>
    </ligand>
</feature>
<evidence type="ECO:0000256" key="7">
    <source>
        <dbReference type="ARBA" id="ARBA00022490"/>
    </source>
</evidence>
<evidence type="ECO:0000313" key="18">
    <source>
        <dbReference type="Proteomes" id="UP000829194"/>
    </source>
</evidence>
<evidence type="ECO:0000256" key="15">
    <source>
        <dbReference type="ARBA" id="ARBA00040883"/>
    </source>
</evidence>
<evidence type="ECO:0000313" key="17">
    <source>
        <dbReference type="EMBL" id="UNP28704.1"/>
    </source>
</evidence>
<evidence type="ECO:0000256" key="12">
    <source>
        <dbReference type="ARBA" id="ARBA00022958"/>
    </source>
</evidence>
<feature type="binding site" evidence="16">
    <location>
        <begin position="7"/>
        <end position="14"/>
    </location>
    <ligand>
        <name>ATP</name>
        <dbReference type="ChEBI" id="CHEBI:30616"/>
    </ligand>
</feature>
<accession>A0ABY3XB35</accession>
<dbReference type="Pfam" id="PF03309">
    <property type="entry name" value="Pan_kinase"/>
    <property type="match status" value="1"/>
</dbReference>
<evidence type="ECO:0000256" key="4">
    <source>
        <dbReference type="ARBA" id="ARBA00005225"/>
    </source>
</evidence>
<gene>
    <name evidence="16" type="primary">coaX</name>
    <name evidence="17" type="ORF">MOV92_19810</name>
</gene>
<comment type="pathway">
    <text evidence="4 16">Cofactor biosynthesis; coenzyme A biosynthesis; CoA from (R)-pantothenate: step 1/5.</text>
</comment>
<dbReference type="NCBIfam" id="TIGR00671">
    <property type="entry name" value="baf"/>
    <property type="match status" value="1"/>
</dbReference>
<reference evidence="17 18" key="1">
    <citation type="submission" date="2022-03" db="EMBL/GenBank/DDBJ databases">
        <title>Complete genome sequence of Lysobacter capsici VKM B-2533 and Lysobacter gummosus 10.1.1, promising sources of lytic agents.</title>
        <authorList>
            <person name="Tarlachkov S.V."/>
            <person name="Kudryakova I.V."/>
            <person name="Afoshin A.S."/>
            <person name="Leontyevskaya E.A."/>
            <person name="Leontyevskaya N.V."/>
        </authorList>
    </citation>
    <scope>NUCLEOTIDE SEQUENCE [LARGE SCALE GENOMIC DNA]</scope>
    <source>
        <strain evidence="17 18">10.1.1</strain>
    </source>
</reference>
<sequence length="252" mass="26036">MNAWLFDLGNTRLKCAPLRADGRPGPALALPHREEDITAALAQALPSERIDVAYLASVAHPAQRMAVLQALSARCARISIARTQTRFALPGFGAVRIAYADPHKLGADRFLALLGAHAQGQGAALICGVGTALTIDLIDAHGQHHGGLIAPSPTLMREALHARAPQLPELGGERMAFAADTEDALASGCDGAALALIERSLLAGKLKLGAVPRLLLHGGGSDALAAALPTPIASPTLVLEGLAIWAGVETPR</sequence>
<comment type="catalytic activity">
    <reaction evidence="1 16">
        <text>(R)-pantothenate + ATP = (R)-4'-phosphopantothenate + ADP + H(+)</text>
        <dbReference type="Rhea" id="RHEA:16373"/>
        <dbReference type="ChEBI" id="CHEBI:10986"/>
        <dbReference type="ChEBI" id="CHEBI:15378"/>
        <dbReference type="ChEBI" id="CHEBI:29032"/>
        <dbReference type="ChEBI" id="CHEBI:30616"/>
        <dbReference type="ChEBI" id="CHEBI:456216"/>
        <dbReference type="EC" id="2.7.1.33"/>
    </reaction>
</comment>
<comment type="cofactor">
    <cofactor evidence="2">
        <name>K(+)</name>
        <dbReference type="ChEBI" id="CHEBI:29103"/>
    </cofactor>
</comment>
<dbReference type="PANTHER" id="PTHR34265">
    <property type="entry name" value="TYPE III PANTOTHENATE KINASE"/>
    <property type="match status" value="1"/>
</dbReference>
<comment type="subcellular location">
    <subcellularLocation>
        <location evidence="3 16">Cytoplasm</location>
    </subcellularLocation>
</comment>
<dbReference type="PANTHER" id="PTHR34265:SF1">
    <property type="entry name" value="TYPE III PANTOTHENATE KINASE"/>
    <property type="match status" value="1"/>
</dbReference>
<name>A0ABY3XB35_9GAMM</name>
<dbReference type="Gene3D" id="3.30.420.40">
    <property type="match status" value="2"/>
</dbReference>
<keyword evidence="8 16" id="KW-0808">Transferase</keyword>
<keyword evidence="9 16" id="KW-0547">Nucleotide-binding</keyword>
<dbReference type="InterPro" id="IPR004619">
    <property type="entry name" value="Type_III_PanK"/>
</dbReference>
<keyword evidence="13 16" id="KW-0173">Coenzyme A biosynthesis</keyword>
<dbReference type="RefSeq" id="WP_057944268.1">
    <property type="nucleotide sequence ID" value="NZ_CP011131.1"/>
</dbReference>
<comment type="function">
    <text evidence="16">Catalyzes the phosphorylation of pantothenate (Pan), the first step in CoA biosynthesis.</text>
</comment>
<dbReference type="SUPFAM" id="SSF53067">
    <property type="entry name" value="Actin-like ATPase domain"/>
    <property type="match status" value="2"/>
</dbReference>
<evidence type="ECO:0000256" key="14">
    <source>
        <dbReference type="ARBA" id="ARBA00038036"/>
    </source>
</evidence>
<evidence type="ECO:0000256" key="8">
    <source>
        <dbReference type="ARBA" id="ARBA00022679"/>
    </source>
</evidence>
<comment type="similarity">
    <text evidence="14 16">Belongs to the type III pantothenate kinase family.</text>
</comment>
<evidence type="ECO:0000256" key="16">
    <source>
        <dbReference type="HAMAP-Rule" id="MF_01274"/>
    </source>
</evidence>
<evidence type="ECO:0000256" key="5">
    <source>
        <dbReference type="ARBA" id="ARBA00011738"/>
    </source>
</evidence>
<feature type="binding site" evidence="16">
    <location>
        <position position="99"/>
    </location>
    <ligand>
        <name>substrate</name>
    </ligand>
</feature>
<dbReference type="EMBL" id="CP093547">
    <property type="protein sequence ID" value="UNP28704.1"/>
    <property type="molecule type" value="Genomic_DNA"/>
</dbReference>
<comment type="cofactor">
    <cofactor evidence="16">
        <name>NH4(+)</name>
        <dbReference type="ChEBI" id="CHEBI:28938"/>
    </cofactor>
    <cofactor evidence="16">
        <name>K(+)</name>
        <dbReference type="ChEBI" id="CHEBI:29103"/>
    </cofactor>
    <text evidence="16">A monovalent cation. Ammonium or potassium.</text>
</comment>
<evidence type="ECO:0000256" key="1">
    <source>
        <dbReference type="ARBA" id="ARBA00001206"/>
    </source>
</evidence>
<keyword evidence="11 16" id="KW-0067">ATP-binding</keyword>
<proteinExistence type="inferred from homology"/>
<comment type="caution">
    <text evidence="16">Lacks conserved residue(s) required for the propagation of feature annotation.</text>
</comment>
<evidence type="ECO:0000256" key="2">
    <source>
        <dbReference type="ARBA" id="ARBA00001958"/>
    </source>
</evidence>
<feature type="binding site" evidence="16">
    <location>
        <position position="131"/>
    </location>
    <ligand>
        <name>ATP</name>
        <dbReference type="ChEBI" id="CHEBI:30616"/>
    </ligand>
</feature>
<evidence type="ECO:0000256" key="13">
    <source>
        <dbReference type="ARBA" id="ARBA00022993"/>
    </source>
</evidence>